<sequence length="168" mass="18778">MAETQEEKLLLKKVDDITETWVLRLLKHNLHHTSGKDSRIKLNKWIRDKCSSTDALAGFSSSRATVSVEYEVEGEVEAALRKETFVVKLIPTEGYMSGLLTSEGMHHIEVGQYGRFLVALGEWEKARRGVCEGVVGEIVPSHALAVSTQHHFTLVLPEITHLGYHVST</sequence>
<proteinExistence type="predicted"/>
<protein>
    <submittedName>
        <fullName evidence="1">Uncharacterized protein</fullName>
    </submittedName>
</protein>
<name>A0A8J5KCF5_HOMAM</name>
<reference evidence="1" key="1">
    <citation type="journal article" date="2021" name="Sci. Adv.">
        <title>The American lobster genome reveals insights on longevity, neural, and immune adaptations.</title>
        <authorList>
            <person name="Polinski J.M."/>
            <person name="Zimin A.V."/>
            <person name="Clark K.F."/>
            <person name="Kohn A.B."/>
            <person name="Sadowski N."/>
            <person name="Timp W."/>
            <person name="Ptitsyn A."/>
            <person name="Khanna P."/>
            <person name="Romanova D.Y."/>
            <person name="Williams P."/>
            <person name="Greenwood S.J."/>
            <person name="Moroz L.L."/>
            <person name="Walt D.R."/>
            <person name="Bodnar A.G."/>
        </authorList>
    </citation>
    <scope>NUCLEOTIDE SEQUENCE</scope>
    <source>
        <strain evidence="1">GMGI-L3</strain>
    </source>
</reference>
<evidence type="ECO:0000313" key="2">
    <source>
        <dbReference type="Proteomes" id="UP000747542"/>
    </source>
</evidence>
<accession>A0A8J5KCF5</accession>
<comment type="caution">
    <text evidence="1">The sequence shown here is derived from an EMBL/GenBank/DDBJ whole genome shotgun (WGS) entry which is preliminary data.</text>
</comment>
<organism evidence="1 2">
    <name type="scientific">Homarus americanus</name>
    <name type="common">American lobster</name>
    <dbReference type="NCBI Taxonomy" id="6706"/>
    <lineage>
        <taxon>Eukaryota</taxon>
        <taxon>Metazoa</taxon>
        <taxon>Ecdysozoa</taxon>
        <taxon>Arthropoda</taxon>
        <taxon>Crustacea</taxon>
        <taxon>Multicrustacea</taxon>
        <taxon>Malacostraca</taxon>
        <taxon>Eumalacostraca</taxon>
        <taxon>Eucarida</taxon>
        <taxon>Decapoda</taxon>
        <taxon>Pleocyemata</taxon>
        <taxon>Astacidea</taxon>
        <taxon>Nephropoidea</taxon>
        <taxon>Nephropidae</taxon>
        <taxon>Homarus</taxon>
    </lineage>
</organism>
<feature type="non-terminal residue" evidence="1">
    <location>
        <position position="1"/>
    </location>
</feature>
<dbReference type="AlphaFoldDB" id="A0A8J5KCF5"/>
<dbReference type="Proteomes" id="UP000747542">
    <property type="component" value="Unassembled WGS sequence"/>
</dbReference>
<evidence type="ECO:0000313" key="1">
    <source>
        <dbReference type="EMBL" id="KAG7170253.1"/>
    </source>
</evidence>
<dbReference type="EMBL" id="JAHLQT010014578">
    <property type="protein sequence ID" value="KAG7170253.1"/>
    <property type="molecule type" value="Genomic_DNA"/>
</dbReference>
<keyword evidence="2" id="KW-1185">Reference proteome</keyword>
<gene>
    <name evidence="1" type="ORF">Hamer_G024801</name>
</gene>